<organism evidence="2 3">
    <name type="scientific">Prauserella halophila</name>
    <dbReference type="NCBI Taxonomy" id="185641"/>
    <lineage>
        <taxon>Bacteria</taxon>
        <taxon>Bacillati</taxon>
        <taxon>Actinomycetota</taxon>
        <taxon>Actinomycetes</taxon>
        <taxon>Pseudonocardiales</taxon>
        <taxon>Pseudonocardiaceae</taxon>
        <taxon>Prauserella</taxon>
    </lineage>
</organism>
<proteinExistence type="predicted"/>
<name>A0ABP4HB22_9PSEU</name>
<dbReference type="InterPro" id="IPR001932">
    <property type="entry name" value="PPM-type_phosphatase-like_dom"/>
</dbReference>
<dbReference type="EMBL" id="BAAALN010000019">
    <property type="protein sequence ID" value="GAA1251905.1"/>
    <property type="molecule type" value="Genomic_DNA"/>
</dbReference>
<dbReference type="Proteomes" id="UP001500653">
    <property type="component" value="Unassembled WGS sequence"/>
</dbReference>
<sequence>MVVAVPRIEVAEQAGTSLDGEPRPSEDRVVVVDPAPGSDRETGAVAVLDGATEQRPGLPSGGWYAQQLGHRLHETLARAPGTDLRATLADAIDAVAREHDLRAGVSPSSTVALARWTAEVVDVLVLADSPVVLFGTTGVEIVADERLSRLRTAGRLRTRSAVESLRNHVGGFWVAEAAPDAAEHAVRARLPRAEVQTLILATDGVATGVDDYGLFDWHGLRQLADDSGPRAVLDAVRDAERSDSARTRWPRPKVHDDQAIVVVDFTTRSG</sequence>
<dbReference type="SUPFAM" id="SSF81606">
    <property type="entry name" value="PP2C-like"/>
    <property type="match status" value="1"/>
</dbReference>
<accession>A0ABP4HB22</accession>
<comment type="caution">
    <text evidence="2">The sequence shown here is derived from an EMBL/GenBank/DDBJ whole genome shotgun (WGS) entry which is preliminary data.</text>
</comment>
<dbReference type="InterPro" id="IPR036457">
    <property type="entry name" value="PPM-type-like_dom_sf"/>
</dbReference>
<dbReference type="RefSeq" id="WP_301297275.1">
    <property type="nucleotide sequence ID" value="NZ_JAMTCQ010000012.1"/>
</dbReference>
<keyword evidence="3" id="KW-1185">Reference proteome</keyword>
<evidence type="ECO:0000313" key="3">
    <source>
        <dbReference type="Proteomes" id="UP001500653"/>
    </source>
</evidence>
<gene>
    <name evidence="2" type="ORF">GCM10009676_43440</name>
</gene>
<dbReference type="Gene3D" id="3.60.40.10">
    <property type="entry name" value="PPM-type phosphatase domain"/>
    <property type="match status" value="1"/>
</dbReference>
<dbReference type="PROSITE" id="PS51746">
    <property type="entry name" value="PPM_2"/>
    <property type="match status" value="1"/>
</dbReference>
<evidence type="ECO:0000313" key="2">
    <source>
        <dbReference type="EMBL" id="GAA1251905.1"/>
    </source>
</evidence>
<reference evidence="3" key="1">
    <citation type="journal article" date="2019" name="Int. J. Syst. Evol. Microbiol.">
        <title>The Global Catalogue of Microorganisms (GCM) 10K type strain sequencing project: providing services to taxonomists for standard genome sequencing and annotation.</title>
        <authorList>
            <consortium name="The Broad Institute Genomics Platform"/>
            <consortium name="The Broad Institute Genome Sequencing Center for Infectious Disease"/>
            <person name="Wu L."/>
            <person name="Ma J."/>
        </authorList>
    </citation>
    <scope>NUCLEOTIDE SEQUENCE [LARGE SCALE GENOMIC DNA]</scope>
    <source>
        <strain evidence="3">JCM 13023</strain>
    </source>
</reference>
<protein>
    <submittedName>
        <fullName evidence="2">Protein phosphatase 2C domain-containing protein</fullName>
    </submittedName>
</protein>
<feature type="domain" description="PPM-type phosphatase" evidence="1">
    <location>
        <begin position="7"/>
        <end position="265"/>
    </location>
</feature>
<evidence type="ECO:0000259" key="1">
    <source>
        <dbReference type="PROSITE" id="PS51746"/>
    </source>
</evidence>